<gene>
    <name evidence="9" type="ORF">HWA77_05140</name>
</gene>
<evidence type="ECO:0000256" key="1">
    <source>
        <dbReference type="ARBA" id="ARBA00010398"/>
    </source>
</evidence>
<dbReference type="GO" id="GO:0046872">
    <property type="term" value="F:metal ion binding"/>
    <property type="evidence" value="ECO:0007669"/>
    <property type="project" value="UniProtKB-KW"/>
</dbReference>
<keyword evidence="2 9" id="KW-0489">Methyltransferase</keyword>
<proteinExistence type="inferred from homology"/>
<dbReference type="SUPFAM" id="SSF82282">
    <property type="entry name" value="Homocysteine S-methyltransferase"/>
    <property type="match status" value="1"/>
</dbReference>
<dbReference type="InterPro" id="IPR036589">
    <property type="entry name" value="HCY_dom_sf"/>
</dbReference>
<evidence type="ECO:0000256" key="5">
    <source>
        <dbReference type="ARBA" id="ARBA00022723"/>
    </source>
</evidence>
<evidence type="ECO:0000256" key="7">
    <source>
        <dbReference type="PROSITE-ProRule" id="PRU00333"/>
    </source>
</evidence>
<feature type="non-terminal residue" evidence="9">
    <location>
        <position position="165"/>
    </location>
</feature>
<accession>A0A850QMU5</accession>
<evidence type="ECO:0000256" key="2">
    <source>
        <dbReference type="ARBA" id="ARBA00022603"/>
    </source>
</evidence>
<dbReference type="Gene3D" id="3.20.20.330">
    <property type="entry name" value="Homocysteine-binding-like domain"/>
    <property type="match status" value="1"/>
</dbReference>
<dbReference type="InterPro" id="IPR050554">
    <property type="entry name" value="Met_Synthase/Corrinoid"/>
</dbReference>
<dbReference type="GO" id="GO:0008705">
    <property type="term" value="F:methionine synthase activity"/>
    <property type="evidence" value="ECO:0007669"/>
    <property type="project" value="TreeGrafter"/>
</dbReference>
<evidence type="ECO:0000259" key="8">
    <source>
        <dbReference type="PROSITE" id="PS50970"/>
    </source>
</evidence>
<keyword evidence="3 9" id="KW-0808">Transferase</keyword>
<dbReference type="GO" id="GO:0050667">
    <property type="term" value="P:homocysteine metabolic process"/>
    <property type="evidence" value="ECO:0007669"/>
    <property type="project" value="TreeGrafter"/>
</dbReference>
<feature type="domain" description="Hcy-binding" evidence="8">
    <location>
        <begin position="5"/>
        <end position="165"/>
    </location>
</feature>
<comment type="caution">
    <text evidence="7">Lacks conserved residue(s) required for the propagation of feature annotation.</text>
</comment>
<sequence>MVKGLNLLQQRLAEQILIIDGGMGTMIQGYKLTESDYRGERFANWHCDVKGNNDLLVLTQPQIITDIHQQYLAAGADILETNTFNATTIAMADYDMADLSAEINLVAAQLARQAADEWSTPDKPRFVAGVLGPTNRTCSISPDVNDPGFRNITFEQLVIAYSEST</sequence>
<evidence type="ECO:0000313" key="9">
    <source>
        <dbReference type="EMBL" id="NVO99591.1"/>
    </source>
</evidence>
<evidence type="ECO:0000256" key="3">
    <source>
        <dbReference type="ARBA" id="ARBA00022679"/>
    </source>
</evidence>
<dbReference type="GO" id="GO:0032259">
    <property type="term" value="P:methylation"/>
    <property type="evidence" value="ECO:0007669"/>
    <property type="project" value="UniProtKB-KW"/>
</dbReference>
<evidence type="ECO:0000256" key="4">
    <source>
        <dbReference type="ARBA" id="ARBA00022691"/>
    </source>
</evidence>
<dbReference type="Pfam" id="PF02574">
    <property type="entry name" value="S-methyl_trans"/>
    <property type="match status" value="1"/>
</dbReference>
<organism evidence="9 10">
    <name type="scientific">Photobacterium damselae subsp. damselae</name>
    <name type="common">Listonella damsela</name>
    <dbReference type="NCBI Taxonomy" id="85581"/>
    <lineage>
        <taxon>Bacteria</taxon>
        <taxon>Pseudomonadati</taxon>
        <taxon>Pseudomonadota</taxon>
        <taxon>Gammaproteobacteria</taxon>
        <taxon>Vibrionales</taxon>
        <taxon>Vibrionaceae</taxon>
        <taxon>Photobacterium</taxon>
    </lineage>
</organism>
<keyword evidence="4" id="KW-0949">S-adenosyl-L-methionine</keyword>
<name>A0A850QMU5_PHODD</name>
<dbReference type="PANTHER" id="PTHR45833:SF1">
    <property type="entry name" value="METHIONINE SYNTHASE"/>
    <property type="match status" value="1"/>
</dbReference>
<dbReference type="GO" id="GO:0005829">
    <property type="term" value="C:cytosol"/>
    <property type="evidence" value="ECO:0007669"/>
    <property type="project" value="TreeGrafter"/>
</dbReference>
<dbReference type="PANTHER" id="PTHR45833">
    <property type="entry name" value="METHIONINE SYNTHASE"/>
    <property type="match status" value="1"/>
</dbReference>
<dbReference type="EMBL" id="JABXOR010000320">
    <property type="protein sequence ID" value="NVO99591.1"/>
    <property type="molecule type" value="Genomic_DNA"/>
</dbReference>
<dbReference type="GO" id="GO:0046653">
    <property type="term" value="P:tetrahydrofolate metabolic process"/>
    <property type="evidence" value="ECO:0007669"/>
    <property type="project" value="TreeGrafter"/>
</dbReference>
<comment type="caution">
    <text evidence="9">The sequence shown here is derived from an EMBL/GenBank/DDBJ whole genome shotgun (WGS) entry which is preliminary data.</text>
</comment>
<dbReference type="Proteomes" id="UP000533429">
    <property type="component" value="Unassembled WGS sequence"/>
</dbReference>
<protein>
    <submittedName>
        <fullName evidence="9">Homocysteine S-methyltransferase family protein</fullName>
    </submittedName>
</protein>
<dbReference type="InterPro" id="IPR003726">
    <property type="entry name" value="HCY_dom"/>
</dbReference>
<keyword evidence="5" id="KW-0479">Metal-binding</keyword>
<evidence type="ECO:0000256" key="6">
    <source>
        <dbReference type="ARBA" id="ARBA00023285"/>
    </source>
</evidence>
<evidence type="ECO:0000313" key="10">
    <source>
        <dbReference type="Proteomes" id="UP000533429"/>
    </source>
</evidence>
<comment type="similarity">
    <text evidence="1">Belongs to the vitamin-B12 dependent methionine synthase family.</text>
</comment>
<reference evidence="9 10" key="1">
    <citation type="submission" date="2020-06" db="EMBL/GenBank/DDBJ databases">
        <title>Photobacterium damselae subsp. damselae comparative genomics.</title>
        <authorList>
            <person name="Osorio C.R."/>
        </authorList>
    </citation>
    <scope>NUCLEOTIDE SEQUENCE [LARGE SCALE GENOMIC DNA]</scope>
    <source>
        <strain evidence="9 10">TW250/03</strain>
    </source>
</reference>
<dbReference type="PROSITE" id="PS50970">
    <property type="entry name" value="HCY"/>
    <property type="match status" value="1"/>
</dbReference>
<keyword evidence="6" id="KW-0170">Cobalt</keyword>
<dbReference type="AlphaFoldDB" id="A0A850QMU5"/>